<sequence length="41" mass="4845">MLFCDPSMLPCYRSVQCIGYLSVKIHRFMLYTFTFIYSLGV</sequence>
<keyword evidence="2" id="KW-1185">Reference proteome</keyword>
<name>A0A9P0HBJ3_NEZVI</name>
<reference evidence="1" key="1">
    <citation type="submission" date="2022-01" db="EMBL/GenBank/DDBJ databases">
        <authorList>
            <person name="King R."/>
        </authorList>
    </citation>
    <scope>NUCLEOTIDE SEQUENCE</scope>
</reference>
<dbReference type="AlphaFoldDB" id="A0A9P0HBJ3"/>
<protein>
    <submittedName>
        <fullName evidence="1">Uncharacterized protein</fullName>
    </submittedName>
</protein>
<evidence type="ECO:0000313" key="1">
    <source>
        <dbReference type="EMBL" id="CAH1398971.1"/>
    </source>
</evidence>
<accession>A0A9P0HBJ3</accession>
<evidence type="ECO:0000313" key="2">
    <source>
        <dbReference type="Proteomes" id="UP001152798"/>
    </source>
</evidence>
<dbReference type="Proteomes" id="UP001152798">
    <property type="component" value="Chromosome 4"/>
</dbReference>
<dbReference type="EMBL" id="OV725080">
    <property type="protein sequence ID" value="CAH1398971.1"/>
    <property type="molecule type" value="Genomic_DNA"/>
</dbReference>
<gene>
    <name evidence="1" type="ORF">NEZAVI_LOCUS8521</name>
</gene>
<proteinExistence type="predicted"/>
<organism evidence="1 2">
    <name type="scientific">Nezara viridula</name>
    <name type="common">Southern green stink bug</name>
    <name type="synonym">Cimex viridulus</name>
    <dbReference type="NCBI Taxonomy" id="85310"/>
    <lineage>
        <taxon>Eukaryota</taxon>
        <taxon>Metazoa</taxon>
        <taxon>Ecdysozoa</taxon>
        <taxon>Arthropoda</taxon>
        <taxon>Hexapoda</taxon>
        <taxon>Insecta</taxon>
        <taxon>Pterygota</taxon>
        <taxon>Neoptera</taxon>
        <taxon>Paraneoptera</taxon>
        <taxon>Hemiptera</taxon>
        <taxon>Heteroptera</taxon>
        <taxon>Panheteroptera</taxon>
        <taxon>Pentatomomorpha</taxon>
        <taxon>Pentatomoidea</taxon>
        <taxon>Pentatomidae</taxon>
        <taxon>Pentatominae</taxon>
        <taxon>Nezara</taxon>
    </lineage>
</organism>